<evidence type="ECO:0000256" key="1">
    <source>
        <dbReference type="SAM" id="SignalP"/>
    </source>
</evidence>
<accession>A0A3E1KD26</accession>
<dbReference type="SUPFAM" id="SSF63829">
    <property type="entry name" value="Calcium-dependent phosphotriesterase"/>
    <property type="match status" value="1"/>
</dbReference>
<name>A0A3E1KD26_9GAMM</name>
<protein>
    <submittedName>
        <fullName evidence="2">Uncharacterized protein</fullName>
    </submittedName>
</protein>
<keyword evidence="3" id="KW-1185">Reference proteome</keyword>
<proteinExistence type="predicted"/>
<feature type="chain" id="PRO_5017770384" evidence="1">
    <location>
        <begin position="29"/>
        <end position="337"/>
    </location>
</feature>
<gene>
    <name evidence="2" type="ORF">DZC52_00130</name>
</gene>
<dbReference type="RefSeq" id="WP_116649091.1">
    <property type="nucleotide sequence ID" value="NZ_QUZK01000002.1"/>
</dbReference>
<evidence type="ECO:0000313" key="3">
    <source>
        <dbReference type="Proteomes" id="UP000260351"/>
    </source>
</evidence>
<organism evidence="2 3">
    <name type="scientific">Wenzhouxiangella sediminis</name>
    <dbReference type="NCBI Taxonomy" id="1792836"/>
    <lineage>
        <taxon>Bacteria</taxon>
        <taxon>Pseudomonadati</taxon>
        <taxon>Pseudomonadota</taxon>
        <taxon>Gammaproteobacteria</taxon>
        <taxon>Chromatiales</taxon>
        <taxon>Wenzhouxiangellaceae</taxon>
        <taxon>Wenzhouxiangella</taxon>
    </lineage>
</organism>
<reference evidence="2 3" key="1">
    <citation type="submission" date="2018-08" db="EMBL/GenBank/DDBJ databases">
        <title>Wenzhouxiangella salilacus sp. nov., a novel bacterium isolated from a saline lake in Xinjiang Province, China.</title>
        <authorList>
            <person name="Han S."/>
        </authorList>
    </citation>
    <scope>NUCLEOTIDE SEQUENCE [LARGE SCALE GENOMIC DNA]</scope>
    <source>
        <strain evidence="2 3">XDB06</strain>
    </source>
</reference>
<keyword evidence="1" id="KW-0732">Signal</keyword>
<dbReference type="AlphaFoldDB" id="A0A3E1KD26"/>
<sequence length="337" mass="34348">MRQEFAGRFVRVALCGLAALLAAAPATAELVGLVHDTADGSLQAVAINSDTGAVTPAGASAADCCLVPTGLSVTDTAGERFFVVGEWTAGATAGSTSLHELGFDGLLVNSVVLAEVPRSVLAWDDQNARLISLRHEPETTLLAIDPVSGAVSTLGGAQTDCCEVIAGVSAIDSAGQRLFVAGRSFGATDWSLLEFDLGSGAVSEAAVLPTGRPGFMLYDSATGRVEVMMQTALADSGSLVAIDPATATLDTLATYSNGDCCLYAPGDGASRSDDGEVIWAAGIGGASAAGFFGQFALGLDRPVDIQPMDAGYHMLALVVDGSTVVPGILFRDRFEQP</sequence>
<feature type="signal peptide" evidence="1">
    <location>
        <begin position="1"/>
        <end position="28"/>
    </location>
</feature>
<evidence type="ECO:0000313" key="2">
    <source>
        <dbReference type="EMBL" id="RFF33005.1"/>
    </source>
</evidence>
<dbReference type="Proteomes" id="UP000260351">
    <property type="component" value="Unassembled WGS sequence"/>
</dbReference>
<comment type="caution">
    <text evidence="2">The sequence shown here is derived from an EMBL/GenBank/DDBJ whole genome shotgun (WGS) entry which is preliminary data.</text>
</comment>
<dbReference type="OrthoDB" id="9803927at2"/>
<dbReference type="EMBL" id="QUZK01000002">
    <property type="protein sequence ID" value="RFF33005.1"/>
    <property type="molecule type" value="Genomic_DNA"/>
</dbReference>